<protein>
    <recommendedName>
        <fullName evidence="4">Retrotransposon gag domain-containing protein</fullName>
    </recommendedName>
</protein>
<dbReference type="EMBL" id="WJXA01000006">
    <property type="protein sequence ID" value="KAF7140846.1"/>
    <property type="molecule type" value="Genomic_DNA"/>
</dbReference>
<dbReference type="PANTHER" id="PTHR37610:SF97">
    <property type="entry name" value="RETROTRANSPOSON GAG DOMAIN-CONTAINING PROTEIN"/>
    <property type="match status" value="1"/>
</dbReference>
<keyword evidence="3" id="KW-1185">Reference proteome</keyword>
<reference evidence="2" key="1">
    <citation type="submission" date="2019-11" db="EMBL/GenBank/DDBJ databases">
        <authorList>
            <person name="Liu Y."/>
            <person name="Hou J."/>
            <person name="Li T.-Q."/>
            <person name="Guan C.-H."/>
            <person name="Wu X."/>
            <person name="Wu H.-Z."/>
            <person name="Ling F."/>
            <person name="Zhang R."/>
            <person name="Shi X.-G."/>
            <person name="Ren J.-P."/>
            <person name="Chen E.-F."/>
            <person name="Sun J.-M."/>
        </authorList>
    </citation>
    <scope>NUCLEOTIDE SEQUENCE</scope>
    <source>
        <strain evidence="2">Adult_tree_wgs_1</strain>
        <tissue evidence="2">Leaves</tissue>
    </source>
</reference>
<name>A0A834GX32_RHOSS</name>
<dbReference type="OrthoDB" id="5544992at2759"/>
<accession>A0A834GX32</accession>
<proteinExistence type="predicted"/>
<dbReference type="Proteomes" id="UP000626092">
    <property type="component" value="Unassembled WGS sequence"/>
</dbReference>
<comment type="caution">
    <text evidence="2">The sequence shown here is derived from an EMBL/GenBank/DDBJ whole genome shotgun (WGS) entry which is preliminary data.</text>
</comment>
<sequence length="466" mass="52541">MESYPISDVDEGYGTQHRPEFTSIWTELGLPSWWDLGEGYETQHSPEFTSIWTEPGSPSWWDLGKGYGTQHCLEFTSIWTEPGSPSWWDLGEGYGTQHRLEFTSIWTETGSPSWWDPGEGYGTQHRPEFTSIWTEPDSPSWWDLGEGYGAQYCLRGVTPMVEPVIPAKSTETTEPQGSNDPFLIHHSDSPSIVLVTPLLFAYCCIELSQWERCNDLVGSWILNSVSTEIRTSILYVDTAREIWLDLPERFSQTNAPLVYQLKQSIFETKQDNMLVSAYFTKLKFLWNELGSLTSIHPCTCGNGKTTADQLQQDRAMEYLPGLHERYAGLWSQILLMDPFMSTTKIYSLSSPIPDAAALVAKSANRGNDSKFRKNQLHYDHCGWNNHTKDCCYKLIGYPLKKSGAQSGGHAKPPKHKESEIGTPPPITQDQYNKLLALLSKGSIDFNANLASIALTVPTNSIWIIDT</sequence>
<evidence type="ECO:0000313" key="3">
    <source>
        <dbReference type="Proteomes" id="UP000626092"/>
    </source>
</evidence>
<gene>
    <name evidence="2" type="ORF">RHSIM_Rhsim06G0180600</name>
</gene>
<organism evidence="2 3">
    <name type="scientific">Rhododendron simsii</name>
    <name type="common">Sims's rhododendron</name>
    <dbReference type="NCBI Taxonomy" id="118357"/>
    <lineage>
        <taxon>Eukaryota</taxon>
        <taxon>Viridiplantae</taxon>
        <taxon>Streptophyta</taxon>
        <taxon>Embryophyta</taxon>
        <taxon>Tracheophyta</taxon>
        <taxon>Spermatophyta</taxon>
        <taxon>Magnoliopsida</taxon>
        <taxon>eudicotyledons</taxon>
        <taxon>Gunneridae</taxon>
        <taxon>Pentapetalae</taxon>
        <taxon>asterids</taxon>
        <taxon>Ericales</taxon>
        <taxon>Ericaceae</taxon>
        <taxon>Ericoideae</taxon>
        <taxon>Rhodoreae</taxon>
        <taxon>Rhododendron</taxon>
    </lineage>
</organism>
<feature type="region of interest" description="Disordered" evidence="1">
    <location>
        <begin position="403"/>
        <end position="425"/>
    </location>
</feature>
<evidence type="ECO:0000313" key="2">
    <source>
        <dbReference type="EMBL" id="KAF7140846.1"/>
    </source>
</evidence>
<evidence type="ECO:0008006" key="4">
    <source>
        <dbReference type="Google" id="ProtNLM"/>
    </source>
</evidence>
<evidence type="ECO:0000256" key="1">
    <source>
        <dbReference type="SAM" id="MobiDB-lite"/>
    </source>
</evidence>
<dbReference type="AlphaFoldDB" id="A0A834GX32"/>
<dbReference type="PANTHER" id="PTHR37610">
    <property type="entry name" value="CCHC-TYPE DOMAIN-CONTAINING PROTEIN"/>
    <property type="match status" value="1"/>
</dbReference>